<gene>
    <name evidence="1" type="ORF">SAMN05444123_102554</name>
</gene>
<dbReference type="SUPFAM" id="SSF47240">
    <property type="entry name" value="Ferritin-like"/>
    <property type="match status" value="1"/>
</dbReference>
<dbReference type="Proteomes" id="UP000199615">
    <property type="component" value="Unassembled WGS sequence"/>
</dbReference>
<accession>A0A1H8PGS5</accession>
<organism evidence="1 2">
    <name type="scientific">Rhodopseudomonas pseudopalustris</name>
    <dbReference type="NCBI Taxonomy" id="1513892"/>
    <lineage>
        <taxon>Bacteria</taxon>
        <taxon>Pseudomonadati</taxon>
        <taxon>Pseudomonadota</taxon>
        <taxon>Alphaproteobacteria</taxon>
        <taxon>Hyphomicrobiales</taxon>
        <taxon>Nitrobacteraceae</taxon>
        <taxon>Rhodopseudomonas</taxon>
    </lineage>
</organism>
<evidence type="ECO:0000313" key="2">
    <source>
        <dbReference type="Proteomes" id="UP000199615"/>
    </source>
</evidence>
<dbReference type="OrthoDB" id="6057955at2"/>
<dbReference type="EMBL" id="FODT01000002">
    <property type="protein sequence ID" value="SEO41130.1"/>
    <property type="molecule type" value="Genomic_DNA"/>
</dbReference>
<dbReference type="RefSeq" id="WP_092682495.1">
    <property type="nucleotide sequence ID" value="NZ_FODT01000002.1"/>
</dbReference>
<protein>
    <submittedName>
        <fullName evidence="1">Uncharacterized protein</fullName>
    </submittedName>
</protein>
<sequence>MRNEPLLTVAPLTSVSSLAELYAIALFQAETASTRYQQLVASADPSFVPVRRVFEILTQIDRERARTIILGSLASLNKRPDSADLRWTPTDIVPADELSDVVNSSLSTAYDAWALAVRHRERAFVFWTYVASLATDRGVCAVAEDFARAALQDGSLLRRERRLAWRSLSESGRDGGTPVSEPDSAALLESLLLKDIKLWSQQLTPQQCDVLSKLMPSPLPPASEPQEDIADAGTLDQIRRRVLQRAEQLSELYLEEADRAADEFSLELAQKLAAQSIARLARLRDVASAASVRPS</sequence>
<evidence type="ECO:0000313" key="1">
    <source>
        <dbReference type="EMBL" id="SEO41130.1"/>
    </source>
</evidence>
<proteinExistence type="predicted"/>
<name>A0A1H8PGS5_9BRAD</name>
<dbReference type="Gene3D" id="1.20.1260.10">
    <property type="match status" value="1"/>
</dbReference>
<dbReference type="InterPro" id="IPR012347">
    <property type="entry name" value="Ferritin-like"/>
</dbReference>
<reference evidence="2" key="1">
    <citation type="submission" date="2016-10" db="EMBL/GenBank/DDBJ databases">
        <authorList>
            <person name="Varghese N."/>
            <person name="Submissions S."/>
        </authorList>
    </citation>
    <scope>NUCLEOTIDE SEQUENCE [LARGE SCALE GENOMIC DNA]</scope>
    <source>
        <strain evidence="2">DSM 123</strain>
    </source>
</reference>
<dbReference type="InterPro" id="IPR009078">
    <property type="entry name" value="Ferritin-like_SF"/>
</dbReference>
<dbReference type="AlphaFoldDB" id="A0A1H8PGS5"/>
<keyword evidence="2" id="KW-1185">Reference proteome</keyword>